<protein>
    <submittedName>
        <fullName evidence="2">Uncharacterized protein</fullName>
    </submittedName>
</protein>
<name>A0A813KAH8_POLGL</name>
<proteinExistence type="predicted"/>
<organism evidence="2 3">
    <name type="scientific">Polarella glacialis</name>
    <name type="common">Dinoflagellate</name>
    <dbReference type="NCBI Taxonomy" id="89957"/>
    <lineage>
        <taxon>Eukaryota</taxon>
        <taxon>Sar</taxon>
        <taxon>Alveolata</taxon>
        <taxon>Dinophyceae</taxon>
        <taxon>Suessiales</taxon>
        <taxon>Suessiaceae</taxon>
        <taxon>Polarella</taxon>
    </lineage>
</organism>
<dbReference type="Proteomes" id="UP000626109">
    <property type="component" value="Unassembled WGS sequence"/>
</dbReference>
<dbReference type="EMBL" id="CAJNNW010028207">
    <property type="protein sequence ID" value="CAE8695162.1"/>
    <property type="molecule type" value="Genomic_DNA"/>
</dbReference>
<evidence type="ECO:0000256" key="1">
    <source>
        <dbReference type="SAM" id="MobiDB-lite"/>
    </source>
</evidence>
<reference evidence="2" key="1">
    <citation type="submission" date="2021-02" db="EMBL/GenBank/DDBJ databases">
        <authorList>
            <person name="Dougan E. K."/>
            <person name="Rhodes N."/>
            <person name="Thang M."/>
            <person name="Chan C."/>
        </authorList>
    </citation>
    <scope>NUCLEOTIDE SEQUENCE</scope>
</reference>
<evidence type="ECO:0000313" key="3">
    <source>
        <dbReference type="Proteomes" id="UP000626109"/>
    </source>
</evidence>
<comment type="caution">
    <text evidence="2">The sequence shown here is derived from an EMBL/GenBank/DDBJ whole genome shotgun (WGS) entry which is preliminary data.</text>
</comment>
<evidence type="ECO:0000313" key="2">
    <source>
        <dbReference type="EMBL" id="CAE8695162.1"/>
    </source>
</evidence>
<accession>A0A813KAH8</accession>
<sequence>MSFNLKTVQALNSTTPAFRGVQPQSKAFWPARHGSLCSQGSPPLVPHDGGLPQGEALAARSAKVKVKGMVVWSLVRACTTAAVRLCRPSHRPPCPRNNSNNNNKEPRTKKTDTFSCPR</sequence>
<gene>
    <name evidence="2" type="ORF">PGLA2088_LOCUS29216</name>
</gene>
<feature type="region of interest" description="Disordered" evidence="1">
    <location>
        <begin position="87"/>
        <end position="118"/>
    </location>
</feature>
<dbReference type="AlphaFoldDB" id="A0A813KAH8"/>